<evidence type="ECO:0000313" key="2">
    <source>
        <dbReference type="Proteomes" id="UP000248423"/>
    </source>
</evidence>
<dbReference type="AlphaFoldDB" id="A0A319EEZ6"/>
<dbReference type="EMBL" id="KZ826350">
    <property type="protein sequence ID" value="PYI06325.1"/>
    <property type="molecule type" value="Genomic_DNA"/>
</dbReference>
<proteinExistence type="predicted"/>
<evidence type="ECO:0000313" key="1">
    <source>
        <dbReference type="EMBL" id="PYI06325.1"/>
    </source>
</evidence>
<dbReference type="VEuPathDB" id="FungiDB:BO78DRAFT_397276"/>
<dbReference type="Proteomes" id="UP000248423">
    <property type="component" value="Unassembled WGS sequence"/>
</dbReference>
<protein>
    <submittedName>
        <fullName evidence="1">Uncharacterized protein</fullName>
    </submittedName>
</protein>
<name>A0A319EEZ6_ASPSB</name>
<organism evidence="1 2">
    <name type="scientific">Aspergillus sclerotiicarbonarius (strain CBS 121057 / IBT 28362)</name>
    <dbReference type="NCBI Taxonomy" id="1448318"/>
    <lineage>
        <taxon>Eukaryota</taxon>
        <taxon>Fungi</taxon>
        <taxon>Dikarya</taxon>
        <taxon>Ascomycota</taxon>
        <taxon>Pezizomycotina</taxon>
        <taxon>Eurotiomycetes</taxon>
        <taxon>Eurotiomycetidae</taxon>
        <taxon>Eurotiales</taxon>
        <taxon>Aspergillaceae</taxon>
        <taxon>Aspergillus</taxon>
        <taxon>Aspergillus subgen. Circumdati</taxon>
    </lineage>
</organism>
<gene>
    <name evidence="1" type="ORF">BO78DRAFT_397276</name>
</gene>
<reference evidence="1 2" key="1">
    <citation type="submission" date="2018-02" db="EMBL/GenBank/DDBJ databases">
        <title>The genomes of Aspergillus section Nigri reveals drivers in fungal speciation.</title>
        <authorList>
            <consortium name="DOE Joint Genome Institute"/>
            <person name="Vesth T.C."/>
            <person name="Nybo J."/>
            <person name="Theobald S."/>
            <person name="Brandl J."/>
            <person name="Frisvad J.C."/>
            <person name="Nielsen K.F."/>
            <person name="Lyhne E.K."/>
            <person name="Kogle M.E."/>
            <person name="Kuo A."/>
            <person name="Riley R."/>
            <person name="Clum A."/>
            <person name="Nolan M."/>
            <person name="Lipzen A."/>
            <person name="Salamov A."/>
            <person name="Henrissat B."/>
            <person name="Wiebenga A."/>
            <person name="De vries R.P."/>
            <person name="Grigoriev I.V."/>
            <person name="Mortensen U.H."/>
            <person name="Andersen M.R."/>
            <person name="Baker S.E."/>
        </authorList>
    </citation>
    <scope>NUCLEOTIDE SEQUENCE [LARGE SCALE GENOMIC DNA]</scope>
    <source>
        <strain evidence="1 2">CBS 121057</strain>
    </source>
</reference>
<sequence>MPGRYDGRRQSTQSPPVVCVWIGYILGCTCSLEVAYDGSLSLVRSTRRKHVHALLVALAVGRGSTRIGMDDFIQTIFAGLVRAPWLSVVPTFYPLTICRSAEKECWDAPSQLGDYPMARGWASGPEE</sequence>
<keyword evidence="2" id="KW-1185">Reference proteome</keyword>
<accession>A0A319EEZ6</accession>